<evidence type="ECO:0000313" key="3">
    <source>
        <dbReference type="EMBL" id="UJO13222.1"/>
    </source>
</evidence>
<evidence type="ECO:0000313" key="4">
    <source>
        <dbReference type="Proteomes" id="UP000756132"/>
    </source>
</evidence>
<dbReference type="GeneID" id="71983517"/>
<reference evidence="3" key="1">
    <citation type="submission" date="2021-12" db="EMBL/GenBank/DDBJ databases">
        <authorList>
            <person name="Zaccaron A."/>
            <person name="Stergiopoulos I."/>
        </authorList>
    </citation>
    <scope>NUCLEOTIDE SEQUENCE</scope>
    <source>
        <strain evidence="3">Race5_Kim</strain>
    </source>
</reference>
<evidence type="ECO:0000256" key="1">
    <source>
        <dbReference type="SAM" id="Coils"/>
    </source>
</evidence>
<dbReference type="KEGG" id="ffu:CLAFUR5_03639"/>
<dbReference type="RefSeq" id="XP_047757588.1">
    <property type="nucleotide sequence ID" value="XM_047902787.1"/>
</dbReference>
<sequence length="247" mass="27842">MARLSDGGLAYHERSKCPMQIEVKRENVNDRPKQHYPYHCPRTHCSEEQEQSLQEITLDLQAVRKENNTLARKIHETWPEVDDSAFTDETIVVRPLNSQEQHSEILSCCKSCEVETMRLLIKTLTISIALAEEKVASLKEYIKLREQGEKIDDTYSSSDFDDEEENEEDRARLVDLALRGTYISDGQPSDSAFEDQTDTGFARTQTYRGHGAGAMKPAGRRLNSNQPTAGGNGVKTGKKAKRPALGR</sequence>
<dbReference type="EMBL" id="CP090164">
    <property type="protein sequence ID" value="UJO13222.1"/>
    <property type="molecule type" value="Genomic_DNA"/>
</dbReference>
<proteinExistence type="predicted"/>
<keyword evidence="4" id="KW-1185">Reference proteome</keyword>
<accession>A0A9Q8L9B3</accession>
<dbReference type="OrthoDB" id="10553365at2759"/>
<organism evidence="3 4">
    <name type="scientific">Passalora fulva</name>
    <name type="common">Tomato leaf mold</name>
    <name type="synonym">Cladosporium fulvum</name>
    <dbReference type="NCBI Taxonomy" id="5499"/>
    <lineage>
        <taxon>Eukaryota</taxon>
        <taxon>Fungi</taxon>
        <taxon>Dikarya</taxon>
        <taxon>Ascomycota</taxon>
        <taxon>Pezizomycotina</taxon>
        <taxon>Dothideomycetes</taxon>
        <taxon>Dothideomycetidae</taxon>
        <taxon>Mycosphaerellales</taxon>
        <taxon>Mycosphaerellaceae</taxon>
        <taxon>Fulvia</taxon>
    </lineage>
</organism>
<feature type="coiled-coil region" evidence="1">
    <location>
        <begin position="46"/>
        <end position="73"/>
    </location>
</feature>
<name>A0A9Q8L9B3_PASFU</name>
<keyword evidence="1" id="KW-0175">Coiled coil</keyword>
<evidence type="ECO:0000256" key="2">
    <source>
        <dbReference type="SAM" id="MobiDB-lite"/>
    </source>
</evidence>
<feature type="compositionally biased region" description="Basic residues" evidence="2">
    <location>
        <begin position="236"/>
        <end position="247"/>
    </location>
</feature>
<feature type="region of interest" description="Disordered" evidence="2">
    <location>
        <begin position="200"/>
        <end position="247"/>
    </location>
</feature>
<dbReference type="AlphaFoldDB" id="A0A9Q8L9B3"/>
<dbReference type="OMA" id="HYPYHCP"/>
<protein>
    <submittedName>
        <fullName evidence="3">Uncharacterized protein</fullName>
    </submittedName>
</protein>
<gene>
    <name evidence="3" type="ORF">CLAFUR5_03639</name>
</gene>
<dbReference type="Proteomes" id="UP000756132">
    <property type="component" value="Chromosome 2"/>
</dbReference>
<reference evidence="3" key="2">
    <citation type="journal article" date="2022" name="Microb. Genom.">
        <title>A chromosome-scale genome assembly of the tomato pathogen Cladosporium fulvum reveals a compartmentalized genome architecture and the presence of a dispensable chromosome.</title>
        <authorList>
            <person name="Zaccaron A.Z."/>
            <person name="Chen L.H."/>
            <person name="Samaras A."/>
            <person name="Stergiopoulos I."/>
        </authorList>
    </citation>
    <scope>NUCLEOTIDE SEQUENCE</scope>
    <source>
        <strain evidence="3">Race5_Kim</strain>
    </source>
</reference>